<reference evidence="4 5" key="1">
    <citation type="submission" date="2024-09" db="EMBL/GenBank/DDBJ databases">
        <authorList>
            <person name="Sun Q."/>
            <person name="Mori K."/>
        </authorList>
    </citation>
    <scope>NUCLEOTIDE SEQUENCE [LARGE SCALE GENOMIC DNA]</scope>
    <source>
        <strain evidence="4 5">CCM 7415</strain>
    </source>
</reference>
<keyword evidence="5" id="KW-1185">Reference proteome</keyword>
<name>A0ABV6G1C3_9GAMM</name>
<dbReference type="Gene3D" id="1.20.120.530">
    <property type="entry name" value="GntR ligand-binding domain-like"/>
    <property type="match status" value="1"/>
</dbReference>
<accession>A0ABV6G1C3</accession>
<evidence type="ECO:0000256" key="3">
    <source>
        <dbReference type="ARBA" id="ARBA00023163"/>
    </source>
</evidence>
<comment type="caution">
    <text evidence="4">The sequence shown here is derived from an EMBL/GenBank/DDBJ whole genome shotgun (WGS) entry which is preliminary data.</text>
</comment>
<gene>
    <name evidence="4" type="ORF">ACFFHW_05505</name>
</gene>
<dbReference type="EMBL" id="JBHLVX010000019">
    <property type="protein sequence ID" value="MFC0267455.1"/>
    <property type="molecule type" value="Genomic_DNA"/>
</dbReference>
<evidence type="ECO:0008006" key="6">
    <source>
        <dbReference type="Google" id="ProtNLM"/>
    </source>
</evidence>
<sequence length="45" mass="5011">MRPIKQCAGEHEAMMTALERRDATALIGAIGTHLGNAWQRMQDMV</sequence>
<keyword evidence="2" id="KW-0238">DNA-binding</keyword>
<evidence type="ECO:0000313" key="4">
    <source>
        <dbReference type="EMBL" id="MFC0267455.1"/>
    </source>
</evidence>
<proteinExistence type="predicted"/>
<evidence type="ECO:0000313" key="5">
    <source>
        <dbReference type="Proteomes" id="UP001589814"/>
    </source>
</evidence>
<dbReference type="Proteomes" id="UP001589814">
    <property type="component" value="Unassembled WGS sequence"/>
</dbReference>
<evidence type="ECO:0000256" key="1">
    <source>
        <dbReference type="ARBA" id="ARBA00023015"/>
    </source>
</evidence>
<dbReference type="SUPFAM" id="SSF48008">
    <property type="entry name" value="GntR ligand-binding domain-like"/>
    <property type="match status" value="1"/>
</dbReference>
<keyword evidence="3" id="KW-0804">Transcription</keyword>
<organism evidence="4 5">
    <name type="scientific">Kushneria aurantia</name>
    <dbReference type="NCBI Taxonomy" id="504092"/>
    <lineage>
        <taxon>Bacteria</taxon>
        <taxon>Pseudomonadati</taxon>
        <taxon>Pseudomonadota</taxon>
        <taxon>Gammaproteobacteria</taxon>
        <taxon>Oceanospirillales</taxon>
        <taxon>Halomonadaceae</taxon>
        <taxon>Kushneria</taxon>
    </lineage>
</organism>
<evidence type="ECO:0000256" key="2">
    <source>
        <dbReference type="ARBA" id="ARBA00023125"/>
    </source>
</evidence>
<dbReference type="InterPro" id="IPR008920">
    <property type="entry name" value="TF_FadR/GntR_C"/>
</dbReference>
<protein>
    <recommendedName>
        <fullName evidence="6">GntR C-terminal domain-containing protein</fullName>
    </recommendedName>
</protein>
<keyword evidence="1" id="KW-0805">Transcription regulation</keyword>